<evidence type="ECO:0000313" key="1">
    <source>
        <dbReference type="EMBL" id="GAH10015.1"/>
    </source>
</evidence>
<name>X1DP52_9ZZZZ</name>
<proteinExistence type="predicted"/>
<accession>X1DP52</accession>
<comment type="caution">
    <text evidence="1">The sequence shown here is derived from an EMBL/GenBank/DDBJ whole genome shotgun (WGS) entry which is preliminary data.</text>
</comment>
<sequence>GLAAIPGNQLLLGIREFGESYKVFNYAIIIISVSYDIVNGELLLSDDYQLIYNYCPTEKLTELGGFTVALSSIEYDRYHDRLYLLTSYEEESDGEVTDEDIGAFLWLLPINNLNTKKAPELVLKRSDSTPLMFAHKGEGVTVINKKRV</sequence>
<dbReference type="AlphaFoldDB" id="X1DP52"/>
<gene>
    <name evidence="1" type="ORF">S01H4_62917</name>
</gene>
<dbReference type="EMBL" id="BART01037686">
    <property type="protein sequence ID" value="GAH10015.1"/>
    <property type="molecule type" value="Genomic_DNA"/>
</dbReference>
<reference evidence="1" key="1">
    <citation type="journal article" date="2014" name="Front. Microbiol.">
        <title>High frequency of phylogenetically diverse reductive dehalogenase-homologous genes in deep subseafloor sedimentary metagenomes.</title>
        <authorList>
            <person name="Kawai M."/>
            <person name="Futagami T."/>
            <person name="Toyoda A."/>
            <person name="Takaki Y."/>
            <person name="Nishi S."/>
            <person name="Hori S."/>
            <person name="Arai W."/>
            <person name="Tsubouchi T."/>
            <person name="Morono Y."/>
            <person name="Uchiyama I."/>
            <person name="Ito T."/>
            <person name="Fujiyama A."/>
            <person name="Inagaki F."/>
            <person name="Takami H."/>
        </authorList>
    </citation>
    <scope>NUCLEOTIDE SEQUENCE</scope>
    <source>
        <strain evidence="1">Expedition CK06-06</strain>
    </source>
</reference>
<organism evidence="1">
    <name type="scientific">marine sediment metagenome</name>
    <dbReference type="NCBI Taxonomy" id="412755"/>
    <lineage>
        <taxon>unclassified sequences</taxon>
        <taxon>metagenomes</taxon>
        <taxon>ecological metagenomes</taxon>
    </lineage>
</organism>
<feature type="non-terminal residue" evidence="1">
    <location>
        <position position="148"/>
    </location>
</feature>
<protein>
    <submittedName>
        <fullName evidence="1">Uncharacterized protein</fullName>
    </submittedName>
</protein>
<feature type="non-terminal residue" evidence="1">
    <location>
        <position position="1"/>
    </location>
</feature>